<organism evidence="3 4">
    <name type="scientific">Seiridium cardinale</name>
    <dbReference type="NCBI Taxonomy" id="138064"/>
    <lineage>
        <taxon>Eukaryota</taxon>
        <taxon>Fungi</taxon>
        <taxon>Dikarya</taxon>
        <taxon>Ascomycota</taxon>
        <taxon>Pezizomycotina</taxon>
        <taxon>Sordariomycetes</taxon>
        <taxon>Xylariomycetidae</taxon>
        <taxon>Amphisphaeriales</taxon>
        <taxon>Sporocadaceae</taxon>
        <taxon>Seiridium</taxon>
    </lineage>
</organism>
<feature type="region of interest" description="Disordered" evidence="1">
    <location>
        <begin position="77"/>
        <end position="124"/>
    </location>
</feature>
<accession>A0ABR2Y6P0</accession>
<evidence type="ECO:0000313" key="4">
    <source>
        <dbReference type="Proteomes" id="UP001465668"/>
    </source>
</evidence>
<sequence length="370" mass="40841">MYPPQPPSSPKSSSFPGSSISISKPALIKASTLLVFLWLLAAFSRFHQGDGGVATQTTATESNQEPIDIAVVPVNEVDSPTTEDGSNNNVIPSPPTSVVRPQGTQPQPTQQQTTTTTTPKVKQHTDRAAVIMENRPLENLVPVMLHFHSVLGPEWPLIFYTIPETAANLSASAPFKRAVDEGRIQIRFLPDSVTFSSHRAVSLFLAEAWLWEDLAPYQKILMFQDDSVICSASPARVDDFIQYDLIGAPIARAYGQGYNGGLSIRNRELVLDLFSMYSYANDSEVPGAPANMKFEDQWLYTRMLELPPKTDGTPGANLPTDEIARKFAVETVWEERPLGFHQPMRWQKANLAKIMKYCPEVGMIGGAAFF</sequence>
<feature type="compositionally biased region" description="Polar residues" evidence="1">
    <location>
        <begin position="78"/>
        <end position="91"/>
    </location>
</feature>
<protein>
    <recommendedName>
        <fullName evidence="2">DUF5672 domain-containing protein</fullName>
    </recommendedName>
</protein>
<dbReference type="Pfam" id="PF18922">
    <property type="entry name" value="DUF5672"/>
    <property type="match status" value="1"/>
</dbReference>
<gene>
    <name evidence="3" type="ORF">SCAR479_01767</name>
</gene>
<dbReference type="Proteomes" id="UP001465668">
    <property type="component" value="Unassembled WGS sequence"/>
</dbReference>
<dbReference type="InterPro" id="IPR043729">
    <property type="entry name" value="DUF5672"/>
</dbReference>
<proteinExistence type="predicted"/>
<reference evidence="3 4" key="1">
    <citation type="submission" date="2024-02" db="EMBL/GenBank/DDBJ databases">
        <title>First draft genome assembly of two strains of Seiridium cardinale.</title>
        <authorList>
            <person name="Emiliani G."/>
            <person name="Scali E."/>
        </authorList>
    </citation>
    <scope>NUCLEOTIDE SEQUENCE [LARGE SCALE GENOMIC DNA]</scope>
    <source>
        <strain evidence="3 4">BM-138-000479</strain>
    </source>
</reference>
<evidence type="ECO:0000256" key="1">
    <source>
        <dbReference type="SAM" id="MobiDB-lite"/>
    </source>
</evidence>
<feature type="domain" description="DUF5672" evidence="2">
    <location>
        <begin position="183"/>
        <end position="341"/>
    </location>
</feature>
<evidence type="ECO:0000259" key="2">
    <source>
        <dbReference type="Pfam" id="PF18922"/>
    </source>
</evidence>
<keyword evidence="4" id="KW-1185">Reference proteome</keyword>
<name>A0ABR2Y6P0_9PEZI</name>
<comment type="caution">
    <text evidence="3">The sequence shown here is derived from an EMBL/GenBank/DDBJ whole genome shotgun (WGS) entry which is preliminary data.</text>
</comment>
<feature type="compositionally biased region" description="Low complexity" evidence="1">
    <location>
        <begin position="101"/>
        <end position="119"/>
    </location>
</feature>
<evidence type="ECO:0000313" key="3">
    <source>
        <dbReference type="EMBL" id="KAK9781896.1"/>
    </source>
</evidence>
<dbReference type="EMBL" id="JARVKM010000003">
    <property type="protein sequence ID" value="KAK9781896.1"/>
    <property type="molecule type" value="Genomic_DNA"/>
</dbReference>